<dbReference type="Proteomes" id="UP000594638">
    <property type="component" value="Unassembled WGS sequence"/>
</dbReference>
<keyword evidence="3" id="KW-1185">Reference proteome</keyword>
<name>A0A8S0RDE7_OLEEU</name>
<dbReference type="EMBL" id="CACTIH010002744">
    <property type="protein sequence ID" value="CAA2977052.1"/>
    <property type="molecule type" value="Genomic_DNA"/>
</dbReference>
<gene>
    <name evidence="2" type="ORF">OLEA9_A084395</name>
</gene>
<evidence type="ECO:0000256" key="1">
    <source>
        <dbReference type="SAM" id="MobiDB-lite"/>
    </source>
</evidence>
<feature type="region of interest" description="Disordered" evidence="1">
    <location>
        <begin position="1"/>
        <end position="22"/>
    </location>
</feature>
<reference evidence="2 3" key="1">
    <citation type="submission" date="2019-12" db="EMBL/GenBank/DDBJ databases">
        <authorList>
            <person name="Alioto T."/>
            <person name="Alioto T."/>
            <person name="Gomez Garrido J."/>
        </authorList>
    </citation>
    <scope>NUCLEOTIDE SEQUENCE [LARGE SCALE GENOMIC DNA]</scope>
</reference>
<sequence>MVAAKPVSEKANRAILSESPSANKSEGFYANIEQEALELHNLSIKDNTTLSPSPEKIYTKDSISIPELNRSNIIKACNTSGVMDIKNKDDFILPEKSEVHETTPEDTIKMIAFRRAKGYKEQFEHIQKVIEEKQNIWVYKSQDHMIYSEAVAPTKQEDCHYLDTWCDHIFEGQISGTQKTKEEMFK</sequence>
<accession>A0A8S0RDE7</accession>
<protein>
    <submittedName>
        <fullName evidence="2">Uncharacterized protein</fullName>
    </submittedName>
</protein>
<dbReference type="Gramene" id="OE9A084395T1">
    <property type="protein sequence ID" value="OE9A084395C1"/>
    <property type="gene ID" value="OE9A084395"/>
</dbReference>
<dbReference type="AlphaFoldDB" id="A0A8S0RDE7"/>
<organism evidence="2 3">
    <name type="scientific">Olea europaea subsp. europaea</name>
    <dbReference type="NCBI Taxonomy" id="158383"/>
    <lineage>
        <taxon>Eukaryota</taxon>
        <taxon>Viridiplantae</taxon>
        <taxon>Streptophyta</taxon>
        <taxon>Embryophyta</taxon>
        <taxon>Tracheophyta</taxon>
        <taxon>Spermatophyta</taxon>
        <taxon>Magnoliopsida</taxon>
        <taxon>eudicotyledons</taxon>
        <taxon>Gunneridae</taxon>
        <taxon>Pentapetalae</taxon>
        <taxon>asterids</taxon>
        <taxon>lamiids</taxon>
        <taxon>Lamiales</taxon>
        <taxon>Oleaceae</taxon>
        <taxon>Oleeae</taxon>
        <taxon>Olea</taxon>
    </lineage>
</organism>
<comment type="caution">
    <text evidence="2">The sequence shown here is derived from an EMBL/GenBank/DDBJ whole genome shotgun (WGS) entry which is preliminary data.</text>
</comment>
<evidence type="ECO:0000313" key="2">
    <source>
        <dbReference type="EMBL" id="CAA2977052.1"/>
    </source>
</evidence>
<evidence type="ECO:0000313" key="3">
    <source>
        <dbReference type="Proteomes" id="UP000594638"/>
    </source>
</evidence>
<proteinExistence type="predicted"/>